<dbReference type="PANTHER" id="PTHR30580:SF0">
    <property type="entry name" value="PRIMOSOMAL PROTEIN N"/>
    <property type="match status" value="1"/>
</dbReference>
<feature type="domain" description="Primosomal protein N' 3' DNA-binding" evidence="4">
    <location>
        <begin position="34"/>
        <end position="131"/>
    </location>
</feature>
<keyword evidence="1" id="KW-0547">Nucleotide-binding</keyword>
<proteinExistence type="predicted"/>
<dbReference type="Proteomes" id="UP000705983">
    <property type="component" value="Unassembled WGS sequence"/>
</dbReference>
<gene>
    <name evidence="5" type="ORF">JVW63_10825</name>
</gene>
<dbReference type="SUPFAM" id="SSF52540">
    <property type="entry name" value="P-loop containing nucleoside triphosphate hydrolases"/>
    <property type="match status" value="1"/>
</dbReference>
<evidence type="ECO:0000256" key="1">
    <source>
        <dbReference type="ARBA" id="ARBA00022741"/>
    </source>
</evidence>
<name>A0ABS2TKW6_9ACTO</name>
<dbReference type="InterPro" id="IPR027417">
    <property type="entry name" value="P-loop_NTPase"/>
</dbReference>
<keyword evidence="2" id="KW-0067">ATP-binding</keyword>
<sequence length="635" mass="67631">MSDTLFDLPTQPALLTTERAVRTVDGPVDRPVARIILDTPFSWPDKLYDYLVPEELDSRAKPGVRVRVQFGAKRLTGFLRERADTTDAKTLKPLLTVVGEPVVTPELFDLVDRVAERNVCSRHDVLRGAVPPRHARAEKAVSGLPGVMFADVADPGVLPFGIALDGGETLVSAGRDTWSAIAASVQGALSRGDCALIVVPTGIEVARCRQALSQRLPGEPLAIIEAGSSPEIRYRHFLSVYRGRARVVIGTRAAAFAPIDAGLLIVVDEHNGAMRDKRSPYLWADEVVRMRKGGRTFLRFSFPPRLGTADVPTVVGGSWPSVTRAEQWEGDQRGLLPPAAFATIRSGLEKGPVIISAPRAGYVPALACAHCHTRAACRQCGSAIAVPTAGSHAACGTCGDADWRCECGSRNLRAVSRGSSRIAQEIAAAFPDVGVETLRSGAEESSMPLVVATPGAEPDREFAAAVIVDAGARLASLSLDAEIEAVGRWARVASRVLGHVLLTGGVPPHLAHALASRSLDVGGLREERELLGQPPYHRWFLISGQKTDLQRLLGGVAARLEGEAPPEQSIAALLSGGGRQVFARGIHLVGPTVDDTGITVYLHEEAPAVRLAGVLRDTLQDLGQLAIRIEADPIL</sequence>
<dbReference type="Gene3D" id="3.40.50.300">
    <property type="entry name" value="P-loop containing nucleotide triphosphate hydrolases"/>
    <property type="match status" value="1"/>
</dbReference>
<evidence type="ECO:0000256" key="3">
    <source>
        <dbReference type="ARBA" id="ARBA00023125"/>
    </source>
</evidence>
<organism evidence="5 6">
    <name type="scientific">Flaviflexus equikiangi</name>
    <dbReference type="NCBI Taxonomy" id="2758573"/>
    <lineage>
        <taxon>Bacteria</taxon>
        <taxon>Bacillati</taxon>
        <taxon>Actinomycetota</taxon>
        <taxon>Actinomycetes</taxon>
        <taxon>Actinomycetales</taxon>
        <taxon>Actinomycetaceae</taxon>
        <taxon>Flaviflexus</taxon>
    </lineage>
</organism>
<dbReference type="RefSeq" id="WP_187997171.1">
    <property type="nucleotide sequence ID" value="NZ_JACEXG010000007.1"/>
</dbReference>
<evidence type="ECO:0000259" key="4">
    <source>
        <dbReference type="Pfam" id="PF17764"/>
    </source>
</evidence>
<reference evidence="6" key="1">
    <citation type="submission" date="2021-02" db="EMBL/GenBank/DDBJ databases">
        <title>Leucobacter sp. CX169.</title>
        <authorList>
            <person name="Cheng Y."/>
        </authorList>
    </citation>
    <scope>NUCLEOTIDE SEQUENCE [LARGE SCALE GENOMIC DNA]</scope>
    <source>
        <strain evidence="6">JY899</strain>
    </source>
</reference>
<dbReference type="InterPro" id="IPR041222">
    <property type="entry name" value="PriA_3primeBD"/>
</dbReference>
<evidence type="ECO:0000313" key="6">
    <source>
        <dbReference type="Proteomes" id="UP000705983"/>
    </source>
</evidence>
<evidence type="ECO:0000313" key="5">
    <source>
        <dbReference type="EMBL" id="MBM9434186.1"/>
    </source>
</evidence>
<comment type="caution">
    <text evidence="5">The sequence shown here is derived from an EMBL/GenBank/DDBJ whole genome shotgun (WGS) entry which is preliminary data.</text>
</comment>
<accession>A0ABS2TKW6</accession>
<protein>
    <recommendedName>
        <fullName evidence="4">Primosomal protein N' 3' DNA-binding domain-containing protein</fullName>
    </recommendedName>
</protein>
<dbReference type="InterPro" id="IPR042115">
    <property type="entry name" value="PriA_3primeBD_sf"/>
</dbReference>
<evidence type="ECO:0000256" key="2">
    <source>
        <dbReference type="ARBA" id="ARBA00022840"/>
    </source>
</evidence>
<dbReference type="Pfam" id="PF17764">
    <property type="entry name" value="PriA_3primeBD"/>
    <property type="match status" value="1"/>
</dbReference>
<keyword evidence="6" id="KW-1185">Reference proteome</keyword>
<dbReference type="EMBL" id="JAFFJS010000007">
    <property type="protein sequence ID" value="MBM9434186.1"/>
    <property type="molecule type" value="Genomic_DNA"/>
</dbReference>
<keyword evidence="3" id="KW-0238">DNA-binding</keyword>
<dbReference type="Gene3D" id="3.40.1440.60">
    <property type="entry name" value="PriA, 3(prime) DNA-binding domain"/>
    <property type="match status" value="1"/>
</dbReference>
<dbReference type="PANTHER" id="PTHR30580">
    <property type="entry name" value="PRIMOSOMAL PROTEIN N"/>
    <property type="match status" value="1"/>
</dbReference>